<feature type="transmembrane region" description="Helical" evidence="5">
    <location>
        <begin position="116"/>
        <end position="134"/>
    </location>
</feature>
<comment type="subcellular location">
    <subcellularLocation>
        <location evidence="1">Membrane</location>
        <topology evidence="1">Multi-pass membrane protein</topology>
    </subcellularLocation>
</comment>
<feature type="chain" id="PRO_5012497862" evidence="6">
    <location>
        <begin position="16"/>
        <end position="275"/>
    </location>
</feature>
<evidence type="ECO:0000256" key="2">
    <source>
        <dbReference type="ARBA" id="ARBA00022692"/>
    </source>
</evidence>
<feature type="transmembrane region" description="Helical" evidence="5">
    <location>
        <begin position="230"/>
        <end position="249"/>
    </location>
</feature>
<dbReference type="SUPFAM" id="SSF103481">
    <property type="entry name" value="Multidrug resistance efflux transporter EmrE"/>
    <property type="match status" value="2"/>
</dbReference>
<evidence type="ECO:0000256" key="4">
    <source>
        <dbReference type="ARBA" id="ARBA00023136"/>
    </source>
</evidence>
<feature type="transmembrane region" description="Helical" evidence="5">
    <location>
        <begin position="174"/>
        <end position="193"/>
    </location>
</feature>
<dbReference type="PANTHER" id="PTHR32322:SF9">
    <property type="entry name" value="AMINO-ACID METABOLITE EFFLUX PUMP-RELATED"/>
    <property type="match status" value="1"/>
</dbReference>
<dbReference type="OrthoDB" id="321830at2"/>
<dbReference type="EMBL" id="CYSB01000039">
    <property type="protein sequence ID" value="CUH69265.1"/>
    <property type="molecule type" value="Genomic_DNA"/>
</dbReference>
<keyword evidence="2 5" id="KW-0812">Transmembrane</keyword>
<feature type="transmembrane region" description="Helical" evidence="5">
    <location>
        <begin position="65"/>
        <end position="83"/>
    </location>
</feature>
<reference evidence="9 11" key="2">
    <citation type="submission" date="2015-09" db="EMBL/GenBank/DDBJ databases">
        <authorList>
            <consortium name="Swine Surveillance"/>
        </authorList>
    </citation>
    <scope>NUCLEOTIDE SEQUENCE [LARGE SCALE GENOMIC DNA]</scope>
    <source>
        <strain evidence="9 11">5120</strain>
    </source>
</reference>
<evidence type="ECO:0000313" key="10">
    <source>
        <dbReference type="Proteomes" id="UP000051086"/>
    </source>
</evidence>
<feature type="transmembrane region" description="Helical" evidence="5">
    <location>
        <begin position="32"/>
        <end position="53"/>
    </location>
</feature>
<organism evidence="9 11">
    <name type="scientific">Thalassovita autumnalis</name>
    <dbReference type="NCBI Taxonomy" id="2072972"/>
    <lineage>
        <taxon>Bacteria</taxon>
        <taxon>Pseudomonadati</taxon>
        <taxon>Pseudomonadota</taxon>
        <taxon>Alphaproteobacteria</taxon>
        <taxon>Rhodobacterales</taxon>
        <taxon>Roseobacteraceae</taxon>
        <taxon>Thalassovita</taxon>
    </lineage>
</organism>
<feature type="transmembrane region" description="Helical" evidence="5">
    <location>
        <begin position="255"/>
        <end position="272"/>
    </location>
</feature>
<proteinExistence type="predicted"/>
<feature type="transmembrane region" description="Helical" evidence="5">
    <location>
        <begin position="140"/>
        <end position="162"/>
    </location>
</feature>
<dbReference type="PANTHER" id="PTHR32322">
    <property type="entry name" value="INNER MEMBRANE TRANSPORTER"/>
    <property type="match status" value="1"/>
</dbReference>
<keyword evidence="3 5" id="KW-1133">Transmembrane helix</keyword>
<dbReference type="Proteomes" id="UP000051887">
    <property type="component" value="Unassembled WGS sequence"/>
</dbReference>
<evidence type="ECO:0000313" key="11">
    <source>
        <dbReference type="Proteomes" id="UP000051887"/>
    </source>
</evidence>
<keyword evidence="6" id="KW-0732">Signal</keyword>
<dbReference type="InterPro" id="IPR000620">
    <property type="entry name" value="EamA_dom"/>
</dbReference>
<dbReference type="GO" id="GO:0016020">
    <property type="term" value="C:membrane"/>
    <property type="evidence" value="ECO:0007669"/>
    <property type="project" value="UniProtKB-SubCell"/>
</dbReference>
<reference evidence="8 10" key="1">
    <citation type="submission" date="2015-09" db="EMBL/GenBank/DDBJ databases">
        <authorList>
            <person name="Rodrigo-Torres L."/>
            <person name="Arahal D.R."/>
        </authorList>
    </citation>
    <scope>NUCLEOTIDE SEQUENCE [LARGE SCALE GENOMIC DNA]</scope>
    <source>
        <strain evidence="8 10">CECT 5118</strain>
    </source>
</reference>
<dbReference type="InterPro" id="IPR037185">
    <property type="entry name" value="EmrE-like"/>
</dbReference>
<evidence type="ECO:0000256" key="3">
    <source>
        <dbReference type="ARBA" id="ARBA00022989"/>
    </source>
</evidence>
<sequence>MRLFLLVALTMAAFAANSLLNRAGIVQAGADALGFAVVRLLSGAGMLGLLVLLRPRTVQWLQPSRAFGVASLLLYLFGFSLAYQALDAGAGALVLFGMVQVTMFLGALVLREVIPVTRWLGVGVAMTGLCWLLWPGEGAQLSSGAAGMMALAGVGWGVYSLIGRGAKDPLGDTAANFVLAVPFGMVALIWADWHMSTPALVLAITSGAVTSGLGYALWYALLPQLGAGRAAVAQLSVPVLAILGGALLLAEWPDFEFLLATGIVLLGVALAAKRG</sequence>
<feature type="signal peptide" evidence="6">
    <location>
        <begin position="1"/>
        <end position="15"/>
    </location>
</feature>
<gene>
    <name evidence="8" type="ORF">TL5118_03224</name>
    <name evidence="9" type="ORF">TL5120_04006</name>
</gene>
<dbReference type="InterPro" id="IPR050638">
    <property type="entry name" value="AA-Vitamin_Transporters"/>
</dbReference>
<evidence type="ECO:0000256" key="1">
    <source>
        <dbReference type="ARBA" id="ARBA00004141"/>
    </source>
</evidence>
<evidence type="ECO:0000256" key="6">
    <source>
        <dbReference type="SAM" id="SignalP"/>
    </source>
</evidence>
<dbReference type="Pfam" id="PF00892">
    <property type="entry name" value="EamA"/>
    <property type="match status" value="1"/>
</dbReference>
<evidence type="ECO:0000259" key="7">
    <source>
        <dbReference type="Pfam" id="PF00892"/>
    </source>
</evidence>
<protein>
    <submittedName>
        <fullName evidence="9">Carboxylate/amino acid/amine transporter</fullName>
    </submittedName>
</protein>
<evidence type="ECO:0000313" key="9">
    <source>
        <dbReference type="EMBL" id="CUH74187.1"/>
    </source>
</evidence>
<feature type="domain" description="EamA" evidence="7">
    <location>
        <begin position="148"/>
        <end position="271"/>
    </location>
</feature>
<keyword evidence="4 5" id="KW-0472">Membrane</keyword>
<evidence type="ECO:0000256" key="5">
    <source>
        <dbReference type="SAM" id="Phobius"/>
    </source>
</evidence>
<dbReference type="Proteomes" id="UP000051086">
    <property type="component" value="Unassembled WGS sequence"/>
</dbReference>
<evidence type="ECO:0000313" key="8">
    <source>
        <dbReference type="EMBL" id="CUH69265.1"/>
    </source>
</evidence>
<keyword evidence="10" id="KW-1185">Reference proteome</keyword>
<feature type="transmembrane region" description="Helical" evidence="5">
    <location>
        <begin position="199"/>
        <end position="218"/>
    </location>
</feature>
<dbReference type="AlphaFoldDB" id="A0A0P1FYH2"/>
<dbReference type="EMBL" id="CYSC01000044">
    <property type="protein sequence ID" value="CUH74187.1"/>
    <property type="molecule type" value="Genomic_DNA"/>
</dbReference>
<name>A0A0P1FYH2_9RHOB</name>
<dbReference type="RefSeq" id="WP_058245309.1">
    <property type="nucleotide sequence ID" value="NZ_CYSB01000039.1"/>
</dbReference>
<accession>A0A0P1FYH2</accession>
<feature type="transmembrane region" description="Helical" evidence="5">
    <location>
        <begin position="89"/>
        <end position="109"/>
    </location>
</feature>